<dbReference type="Proteomes" id="UP000325030">
    <property type="component" value="Chromosome"/>
</dbReference>
<evidence type="ECO:0000313" key="4">
    <source>
        <dbReference type="Proteomes" id="UP000322983"/>
    </source>
</evidence>
<keyword evidence="1" id="KW-0812">Transmembrane</keyword>
<evidence type="ECO:0000313" key="2">
    <source>
        <dbReference type="EMBL" id="BBG25137.1"/>
    </source>
</evidence>
<dbReference type="EMBL" id="AP018929">
    <property type="protein sequence ID" value="BBG25137.1"/>
    <property type="molecule type" value="Genomic_DNA"/>
</dbReference>
<accession>A0A510DY67</accession>
<reference evidence="2 4" key="2">
    <citation type="journal article" date="2020" name="Int. J. Syst. Evol. Microbiol.">
        <title>Sulfuracidifex tepidarius gen. nov., sp. nov. and transfer of Sulfolobus metallicus Huber and Stetter 1992 to the genus Sulfuracidifex as Sulfuracidifex metallicus comb. nov.</title>
        <authorList>
            <person name="Itoh T."/>
            <person name="Miura T."/>
            <person name="Sakai H.D."/>
            <person name="Kato S."/>
            <person name="Ohkuma M."/>
            <person name="Takashina T."/>
        </authorList>
    </citation>
    <scope>NUCLEOTIDE SEQUENCE [LARGE SCALE GENOMIC DNA]</scope>
    <source>
        <strain evidence="2 4">IC-006</strain>
        <strain evidence="3">IC-007</strain>
    </source>
</reference>
<feature type="transmembrane region" description="Helical" evidence="1">
    <location>
        <begin position="6"/>
        <end position="26"/>
    </location>
</feature>
<dbReference type="EMBL" id="AP018930">
    <property type="protein sequence ID" value="BBG27924.1"/>
    <property type="molecule type" value="Genomic_DNA"/>
</dbReference>
<proteinExistence type="predicted"/>
<organism evidence="2 4">
    <name type="scientific">Sulfuracidifex tepidarius</name>
    <dbReference type="NCBI Taxonomy" id="1294262"/>
    <lineage>
        <taxon>Archaea</taxon>
        <taxon>Thermoproteota</taxon>
        <taxon>Thermoprotei</taxon>
        <taxon>Sulfolobales</taxon>
        <taxon>Sulfolobaceae</taxon>
        <taxon>Sulfuracidifex</taxon>
    </lineage>
</organism>
<reference evidence="5" key="1">
    <citation type="submission" date="2018-09" db="EMBL/GenBank/DDBJ databases">
        <title>Complete Genome Sequencing of Sulfolobus sp. JCM 16834.</title>
        <authorList>
            <person name="Kato S."/>
            <person name="Itoh T."/>
            <person name="Ohkuma M."/>
        </authorList>
    </citation>
    <scope>NUCLEOTIDE SEQUENCE [LARGE SCALE GENOMIC DNA]</scope>
    <source>
        <strain evidence="5">IC-007</strain>
    </source>
</reference>
<evidence type="ECO:0000313" key="5">
    <source>
        <dbReference type="Proteomes" id="UP000325030"/>
    </source>
</evidence>
<name>A0A510DY67_9CREN</name>
<keyword evidence="4" id="KW-1185">Reference proteome</keyword>
<gene>
    <name evidence="2" type="ORF">IC006_2472</name>
    <name evidence="3" type="ORF">IC007_2479</name>
</gene>
<protein>
    <submittedName>
        <fullName evidence="2">Uncharacterized protein</fullName>
    </submittedName>
</protein>
<sequence>MIEDQLLAGGVVLLMGVVAYLMVKLIRKVSKN</sequence>
<dbReference type="AlphaFoldDB" id="A0A510DY67"/>
<evidence type="ECO:0000313" key="3">
    <source>
        <dbReference type="EMBL" id="BBG27924.1"/>
    </source>
</evidence>
<dbReference type="Proteomes" id="UP000322983">
    <property type="component" value="Chromosome"/>
</dbReference>
<evidence type="ECO:0000256" key="1">
    <source>
        <dbReference type="SAM" id="Phobius"/>
    </source>
</evidence>
<dbReference type="KEGG" id="step:IC006_2472"/>
<accession>A0A510E5Z1</accession>
<keyword evidence="1" id="KW-0472">Membrane</keyword>
<keyword evidence="1" id="KW-1133">Transmembrane helix</keyword>